<protein>
    <submittedName>
        <fullName evidence="1">BZ3500_MvSof-1268-A1-R1_Chr3-1g05480 protein</fullName>
    </submittedName>
</protein>
<evidence type="ECO:0000313" key="2">
    <source>
        <dbReference type="Proteomes" id="UP000249723"/>
    </source>
</evidence>
<accession>A0A2X0LCT9</accession>
<keyword evidence="2" id="KW-1185">Reference proteome</keyword>
<gene>
    <name evidence="1" type="ORF">BZ3500_MVSOF-1268-A1-R1_CHR3-1G05480</name>
</gene>
<proteinExistence type="predicted"/>
<organism evidence="1 2">
    <name type="scientific">Microbotryum saponariae</name>
    <dbReference type="NCBI Taxonomy" id="289078"/>
    <lineage>
        <taxon>Eukaryota</taxon>
        <taxon>Fungi</taxon>
        <taxon>Dikarya</taxon>
        <taxon>Basidiomycota</taxon>
        <taxon>Pucciniomycotina</taxon>
        <taxon>Microbotryomycetes</taxon>
        <taxon>Microbotryales</taxon>
        <taxon>Microbotryaceae</taxon>
        <taxon>Microbotryum</taxon>
    </lineage>
</organism>
<name>A0A2X0LCT9_9BASI</name>
<dbReference type="AlphaFoldDB" id="A0A2X0LCT9"/>
<evidence type="ECO:0000313" key="1">
    <source>
        <dbReference type="EMBL" id="SCZ98585.1"/>
    </source>
</evidence>
<dbReference type="EMBL" id="FMWP01000096">
    <property type="protein sequence ID" value="SCZ98585.1"/>
    <property type="molecule type" value="Genomic_DNA"/>
</dbReference>
<reference evidence="2" key="1">
    <citation type="submission" date="2016-10" db="EMBL/GenBank/DDBJ databases">
        <authorList>
            <person name="Jeantristanb JTB J.-T."/>
            <person name="Ricardo R."/>
        </authorList>
    </citation>
    <scope>NUCLEOTIDE SEQUENCE [LARGE SCALE GENOMIC DNA]</scope>
</reference>
<dbReference type="Proteomes" id="UP000249723">
    <property type="component" value="Unassembled WGS sequence"/>
</dbReference>
<sequence length="112" mass="11595">MSLMTASDPLGVEPRALLVDELEPAAAALPFVVVGFRFLVSELGPSISSCIGAEPLLPTERIIVADPVRSARAANADADPVGVSPAAIAAALRSFSILRSLRSVFLAPFVLP</sequence>